<dbReference type="Gene3D" id="3.30.1150.10">
    <property type="match status" value="1"/>
</dbReference>
<dbReference type="EMBL" id="AVCI01000006">
    <property type="protein sequence ID" value="KFN43095.1"/>
    <property type="molecule type" value="Genomic_DNA"/>
</dbReference>
<evidence type="ECO:0000256" key="3">
    <source>
        <dbReference type="SAM" id="Phobius"/>
    </source>
</evidence>
<feature type="transmembrane region" description="Helical" evidence="3">
    <location>
        <begin position="12"/>
        <end position="33"/>
    </location>
</feature>
<keyword evidence="5" id="KW-1185">Reference proteome</keyword>
<accession>A0A091BFD6</accession>
<sequence>METREDNFRAIALTVLLHAGLVLSMILASWFVLPDNQASAAGEPMQASLQFSAADLRRAKQAVQNSPKPAPVAPQETTPPPQPLPSPNPQTSDMPLQTVAQAPRDQPDTVNQQAIDRNAQLKAEQEAREQEERIKQDQVDLTEDVARQQEVERRQRLRQQYEAIKAERELAERRTRMEEQRLAQLADAQPLPTQAPTRAAPTPRAGNRGEDEGLRARYIAALNATARANWNTSAVPQLIRCSVRFSQIPGGEVINVEFTECQYDAQGRESIERALRKTPMPYSGFESVFQSKVTLTMCYPEEACQR</sequence>
<evidence type="ECO:0000256" key="2">
    <source>
        <dbReference type="SAM" id="MobiDB-lite"/>
    </source>
</evidence>
<keyword evidence="3" id="KW-1133">Transmembrane helix</keyword>
<keyword evidence="3" id="KW-0812">Transmembrane</keyword>
<name>A0A091BFD6_9GAMM</name>
<feature type="compositionally biased region" description="Pro residues" evidence="2">
    <location>
        <begin position="68"/>
        <end position="88"/>
    </location>
</feature>
<evidence type="ECO:0008006" key="6">
    <source>
        <dbReference type="Google" id="ProtNLM"/>
    </source>
</evidence>
<dbReference type="RefSeq" id="WP_022970051.1">
    <property type="nucleotide sequence ID" value="NZ_ATVD01000005.1"/>
</dbReference>
<feature type="compositionally biased region" description="Low complexity" evidence="2">
    <location>
        <begin position="188"/>
        <end position="205"/>
    </location>
</feature>
<evidence type="ECO:0000313" key="4">
    <source>
        <dbReference type="EMBL" id="KFN43095.1"/>
    </source>
</evidence>
<gene>
    <name evidence="4" type="ORF">N789_11070</name>
</gene>
<dbReference type="PATRIC" id="fig|1121015.4.peg.1692"/>
<dbReference type="STRING" id="1121015.GCA_000420545_02445"/>
<dbReference type="OrthoDB" id="5948502at2"/>
<dbReference type="eggNOG" id="COG3064">
    <property type="taxonomic scope" value="Bacteria"/>
</dbReference>
<dbReference type="SUPFAM" id="SSF74653">
    <property type="entry name" value="TolA/TonB C-terminal domain"/>
    <property type="match status" value="1"/>
</dbReference>
<keyword evidence="3" id="KW-0472">Membrane</keyword>
<reference evidence="4 5" key="1">
    <citation type="submission" date="2013-09" db="EMBL/GenBank/DDBJ databases">
        <title>Genome sequencing of Arenimonas oryziterrae.</title>
        <authorList>
            <person name="Chen F."/>
            <person name="Wang G."/>
        </authorList>
    </citation>
    <scope>NUCLEOTIDE SEQUENCE [LARGE SCALE GENOMIC DNA]</scope>
    <source>
        <strain evidence="4 5">YC6267</strain>
    </source>
</reference>
<proteinExistence type="predicted"/>
<feature type="region of interest" description="Disordered" evidence="2">
    <location>
        <begin position="184"/>
        <end position="210"/>
    </location>
</feature>
<keyword evidence="1" id="KW-0175">Coiled coil</keyword>
<protein>
    <recommendedName>
        <fullName evidence="6">Protein TolA</fullName>
    </recommendedName>
</protein>
<evidence type="ECO:0000256" key="1">
    <source>
        <dbReference type="SAM" id="Coils"/>
    </source>
</evidence>
<organism evidence="4 5">
    <name type="scientific">Arenimonas oryziterrae DSM 21050 = YC6267</name>
    <dbReference type="NCBI Taxonomy" id="1121015"/>
    <lineage>
        <taxon>Bacteria</taxon>
        <taxon>Pseudomonadati</taxon>
        <taxon>Pseudomonadota</taxon>
        <taxon>Gammaproteobacteria</taxon>
        <taxon>Lysobacterales</taxon>
        <taxon>Lysobacteraceae</taxon>
        <taxon>Arenimonas</taxon>
    </lineage>
</organism>
<feature type="region of interest" description="Disordered" evidence="2">
    <location>
        <begin position="56"/>
        <end position="95"/>
    </location>
</feature>
<evidence type="ECO:0000313" key="5">
    <source>
        <dbReference type="Proteomes" id="UP000029385"/>
    </source>
</evidence>
<dbReference type="Proteomes" id="UP000029385">
    <property type="component" value="Unassembled WGS sequence"/>
</dbReference>
<dbReference type="AlphaFoldDB" id="A0A091BFD6"/>
<comment type="caution">
    <text evidence="4">The sequence shown here is derived from an EMBL/GenBank/DDBJ whole genome shotgun (WGS) entry which is preliminary data.</text>
</comment>
<feature type="coiled-coil region" evidence="1">
    <location>
        <begin position="111"/>
        <end position="181"/>
    </location>
</feature>